<evidence type="ECO:0000256" key="8">
    <source>
        <dbReference type="ARBA" id="ARBA00022840"/>
    </source>
</evidence>
<proteinExistence type="inferred from homology"/>
<evidence type="ECO:0000256" key="1">
    <source>
        <dbReference type="ARBA" id="ARBA00004496"/>
    </source>
</evidence>
<keyword evidence="12" id="KW-1185">Reference proteome</keyword>
<protein>
    <recommendedName>
        <fullName evidence="3">tRNA threonylcarbamoyladenosine biosynthesis protein TsaE</fullName>
    </recommendedName>
    <alternativeName>
        <fullName evidence="10">t(6)A37 threonylcarbamoyladenosine biosynthesis protein TsaE</fullName>
    </alternativeName>
</protein>
<dbReference type="HOGENOM" id="CLU_087829_3_0_9"/>
<accession>G8PC46</accession>
<dbReference type="GO" id="GO:0002949">
    <property type="term" value="P:tRNA threonylcarbamoyladenosine modification"/>
    <property type="evidence" value="ECO:0007669"/>
    <property type="project" value="InterPro"/>
</dbReference>
<evidence type="ECO:0000313" key="11">
    <source>
        <dbReference type="EMBL" id="AEV94865.1"/>
    </source>
</evidence>
<evidence type="ECO:0000256" key="10">
    <source>
        <dbReference type="ARBA" id="ARBA00032441"/>
    </source>
</evidence>
<comment type="similarity">
    <text evidence="2">Belongs to the TsaE family.</text>
</comment>
<dbReference type="EMBL" id="CP003137">
    <property type="protein sequence ID" value="AEV94865.1"/>
    <property type="molecule type" value="Genomic_DNA"/>
</dbReference>
<keyword evidence="4" id="KW-0963">Cytoplasm</keyword>
<dbReference type="PATRIC" id="fig|701521.8.peg.542"/>
<sequence length="156" mass="17805">MEIVQLKNEDETLQFGEKLGKKLEADDVLILNGDLGAGKTTLTKGIAKGLGIKRYVKSPTYTIIHEYHDGRLPLYHMDAYRLEDGGADDLGLDDYFMGGGVTVIEWPQFVEDFLPDEYMIINIDRSSDNRQRFVTMESHGEHFAQIIKEMGNWNFE</sequence>
<keyword evidence="6" id="KW-0479">Metal-binding</keyword>
<keyword evidence="7" id="KW-0547">Nucleotide-binding</keyword>
<dbReference type="GO" id="GO:0005737">
    <property type="term" value="C:cytoplasm"/>
    <property type="evidence" value="ECO:0007669"/>
    <property type="project" value="UniProtKB-SubCell"/>
</dbReference>
<evidence type="ECO:0000313" key="12">
    <source>
        <dbReference type="Proteomes" id="UP000005444"/>
    </source>
</evidence>
<dbReference type="InterPro" id="IPR027417">
    <property type="entry name" value="P-loop_NTPase"/>
</dbReference>
<dbReference type="eggNOG" id="COG0802">
    <property type="taxonomic scope" value="Bacteria"/>
</dbReference>
<dbReference type="SUPFAM" id="SSF52540">
    <property type="entry name" value="P-loop containing nucleoside triphosphate hydrolases"/>
    <property type="match status" value="1"/>
</dbReference>
<evidence type="ECO:0000256" key="2">
    <source>
        <dbReference type="ARBA" id="ARBA00007599"/>
    </source>
</evidence>
<dbReference type="PANTHER" id="PTHR33540">
    <property type="entry name" value="TRNA THREONYLCARBAMOYLADENOSINE BIOSYNTHESIS PROTEIN TSAE"/>
    <property type="match status" value="1"/>
</dbReference>
<comment type="subcellular location">
    <subcellularLocation>
        <location evidence="1">Cytoplasm</location>
    </subcellularLocation>
</comment>
<name>G8PC46_PEDCP</name>
<keyword evidence="5" id="KW-0819">tRNA processing</keyword>
<dbReference type="GO" id="GO:0046872">
    <property type="term" value="F:metal ion binding"/>
    <property type="evidence" value="ECO:0007669"/>
    <property type="project" value="UniProtKB-KW"/>
</dbReference>
<dbReference type="STRING" id="701521.PECL_566"/>
<evidence type="ECO:0000256" key="9">
    <source>
        <dbReference type="ARBA" id="ARBA00022842"/>
    </source>
</evidence>
<keyword evidence="8" id="KW-0067">ATP-binding</keyword>
<evidence type="ECO:0000256" key="6">
    <source>
        <dbReference type="ARBA" id="ARBA00022723"/>
    </source>
</evidence>
<dbReference type="RefSeq" id="WP_014215062.1">
    <property type="nucleotide sequence ID" value="NC_016605.1"/>
</dbReference>
<reference evidence="11 12" key="1">
    <citation type="journal article" date="2012" name="J. Bacteriol.">
        <title>Complete Genome Sequence of the Beer Spoilage Organism Pediococcus claussenii ATCC BAA-344T.</title>
        <authorList>
            <person name="Pittet V."/>
            <person name="Abegunde T."/>
            <person name="Marfleet T."/>
            <person name="Haakensen M."/>
            <person name="Morrow K."/>
            <person name="Jayaprakash T."/>
            <person name="Schroeder K."/>
            <person name="Trost B."/>
            <person name="Byrns S."/>
            <person name="Bergsveinson J."/>
            <person name="Kusalik A."/>
            <person name="Ziola B."/>
        </authorList>
    </citation>
    <scope>NUCLEOTIDE SEQUENCE [LARGE SCALE GENOMIC DNA]</scope>
    <source>
        <strain evidence="11 12">ATCC BAA-344</strain>
    </source>
</reference>
<dbReference type="PANTHER" id="PTHR33540:SF2">
    <property type="entry name" value="TRNA THREONYLCARBAMOYLADENOSINE BIOSYNTHESIS PROTEIN TSAE"/>
    <property type="match status" value="1"/>
</dbReference>
<gene>
    <name evidence="11" type="ordered locus">PECL_566</name>
</gene>
<evidence type="ECO:0000256" key="5">
    <source>
        <dbReference type="ARBA" id="ARBA00022694"/>
    </source>
</evidence>
<dbReference type="AlphaFoldDB" id="G8PC46"/>
<evidence type="ECO:0000256" key="4">
    <source>
        <dbReference type="ARBA" id="ARBA00022490"/>
    </source>
</evidence>
<evidence type="ECO:0000256" key="3">
    <source>
        <dbReference type="ARBA" id="ARBA00019010"/>
    </source>
</evidence>
<dbReference type="Gene3D" id="3.40.50.300">
    <property type="entry name" value="P-loop containing nucleotide triphosphate hydrolases"/>
    <property type="match status" value="1"/>
</dbReference>
<dbReference type="Pfam" id="PF02367">
    <property type="entry name" value="TsaE"/>
    <property type="match status" value="1"/>
</dbReference>
<dbReference type="InterPro" id="IPR003442">
    <property type="entry name" value="T6A_TsaE"/>
</dbReference>
<dbReference type="GO" id="GO:0005524">
    <property type="term" value="F:ATP binding"/>
    <property type="evidence" value="ECO:0007669"/>
    <property type="project" value="UniProtKB-KW"/>
</dbReference>
<evidence type="ECO:0000256" key="7">
    <source>
        <dbReference type="ARBA" id="ARBA00022741"/>
    </source>
</evidence>
<dbReference type="KEGG" id="pce:PECL_566"/>
<dbReference type="Proteomes" id="UP000005444">
    <property type="component" value="Chromosome"/>
</dbReference>
<keyword evidence="9" id="KW-0460">Magnesium</keyword>
<organism evidence="11 12">
    <name type="scientific">Pediococcus claussenii (strain ATCC BAA-344 / DSM 14800 / JCM 18046 / KCTC 3811 / LMG 21948 / P06)</name>
    <dbReference type="NCBI Taxonomy" id="701521"/>
    <lineage>
        <taxon>Bacteria</taxon>
        <taxon>Bacillati</taxon>
        <taxon>Bacillota</taxon>
        <taxon>Bacilli</taxon>
        <taxon>Lactobacillales</taxon>
        <taxon>Lactobacillaceae</taxon>
        <taxon>Pediococcus</taxon>
    </lineage>
</organism>
<dbReference type="NCBIfam" id="TIGR00150">
    <property type="entry name" value="T6A_YjeE"/>
    <property type="match status" value="1"/>
</dbReference>